<dbReference type="AlphaFoldDB" id="A0A6P1Y421"/>
<dbReference type="InterPro" id="IPR018228">
    <property type="entry name" value="DNase_TatD-rel_CS"/>
</dbReference>
<evidence type="ECO:0000313" key="5">
    <source>
        <dbReference type="Proteomes" id="UP000464374"/>
    </source>
</evidence>
<dbReference type="PANTHER" id="PTHR46124:SF2">
    <property type="entry name" value="D-AMINOACYL-TRNA DEACYLASE"/>
    <property type="match status" value="1"/>
</dbReference>
<dbReference type="GO" id="GO:0046872">
    <property type="term" value="F:metal ion binding"/>
    <property type="evidence" value="ECO:0007669"/>
    <property type="project" value="UniProtKB-KW"/>
</dbReference>
<name>A0A6P1Y421_9SPIR</name>
<keyword evidence="2 4" id="KW-0378">Hydrolase</keyword>
<evidence type="ECO:0000313" key="4">
    <source>
        <dbReference type="EMBL" id="QHX44139.1"/>
    </source>
</evidence>
<dbReference type="RefSeq" id="WP_162664425.1">
    <property type="nucleotide sequence ID" value="NZ_CP048020.1"/>
</dbReference>
<dbReference type="EMBL" id="CP048020">
    <property type="protein sequence ID" value="QHX44139.1"/>
    <property type="molecule type" value="Genomic_DNA"/>
</dbReference>
<dbReference type="Pfam" id="PF01026">
    <property type="entry name" value="TatD_DNase"/>
    <property type="match status" value="1"/>
</dbReference>
<dbReference type="Gene3D" id="3.20.20.140">
    <property type="entry name" value="Metal-dependent hydrolases"/>
    <property type="match status" value="1"/>
</dbReference>
<dbReference type="Proteomes" id="UP000464374">
    <property type="component" value="Chromosome"/>
</dbReference>
<evidence type="ECO:0000256" key="2">
    <source>
        <dbReference type="ARBA" id="ARBA00022801"/>
    </source>
</evidence>
<feature type="binding site" evidence="3">
    <location>
        <position position="6"/>
    </location>
    <ligand>
        <name>a divalent metal cation</name>
        <dbReference type="ChEBI" id="CHEBI:60240"/>
        <label>1</label>
    </ligand>
</feature>
<dbReference type="GO" id="GO:0005829">
    <property type="term" value="C:cytosol"/>
    <property type="evidence" value="ECO:0007669"/>
    <property type="project" value="TreeGrafter"/>
</dbReference>
<dbReference type="CDD" id="cd01310">
    <property type="entry name" value="TatD_DNAse"/>
    <property type="match status" value="1"/>
</dbReference>
<sequence length="296" mass="33213">MFTDSHCHLHHISQKAAHFPLILKAMQEEGYPFIMDIGTDAGDFTPRYNTVAEACGKDGSIPDFIHFSAGLWPGRAAIEHPAEALQRLEADIQAILKSGQLYTAVGECGIDRYWNHAGATGTGTDDLAGEETLFKEQLALAKRYGLAVIIHSRDGFEPTLRCIDEVGWHRGVIHCFSYGKKEAEAFLERGWYLSFPGTITYTDNAKTASTIAELVRMVPDDKLLLETDAPYLAPQPVRREVNTPLNISYTYQAASKYRQCSVEHLCETVYRNCHHLFFRCCVKPRTAVSVLHSQRF</sequence>
<feature type="binding site" evidence="3">
    <location>
        <position position="107"/>
    </location>
    <ligand>
        <name>a divalent metal cation</name>
        <dbReference type="ChEBI" id="CHEBI:60240"/>
        <label>1</label>
    </ligand>
</feature>
<evidence type="ECO:0000256" key="3">
    <source>
        <dbReference type="PIRSR" id="PIRSR005902-1"/>
    </source>
</evidence>
<organism evidence="4 5">
    <name type="scientific">Treponema vincentii</name>
    <dbReference type="NCBI Taxonomy" id="69710"/>
    <lineage>
        <taxon>Bacteria</taxon>
        <taxon>Pseudomonadati</taxon>
        <taxon>Spirochaetota</taxon>
        <taxon>Spirochaetia</taxon>
        <taxon>Spirochaetales</taxon>
        <taxon>Treponemataceae</taxon>
        <taxon>Treponema</taxon>
    </lineage>
</organism>
<protein>
    <submittedName>
        <fullName evidence="4">TatD family hydrolase</fullName>
    </submittedName>
</protein>
<dbReference type="InterPro" id="IPR032466">
    <property type="entry name" value="Metal_Hydrolase"/>
</dbReference>
<dbReference type="InterPro" id="IPR001130">
    <property type="entry name" value="TatD-like"/>
</dbReference>
<gene>
    <name evidence="4" type="ORF">GWP43_12545</name>
</gene>
<dbReference type="PROSITE" id="PS01091">
    <property type="entry name" value="TATD_3"/>
    <property type="match status" value="1"/>
</dbReference>
<dbReference type="SUPFAM" id="SSF51556">
    <property type="entry name" value="Metallo-dependent hydrolases"/>
    <property type="match status" value="1"/>
</dbReference>
<dbReference type="PANTHER" id="PTHR46124">
    <property type="entry name" value="D-AMINOACYL-TRNA DEACYLASE"/>
    <property type="match status" value="1"/>
</dbReference>
<feature type="binding site" evidence="3">
    <location>
        <position position="228"/>
    </location>
    <ligand>
        <name>a divalent metal cation</name>
        <dbReference type="ChEBI" id="CHEBI:60240"/>
        <label>1</label>
    </ligand>
</feature>
<dbReference type="GO" id="GO:0016788">
    <property type="term" value="F:hydrolase activity, acting on ester bonds"/>
    <property type="evidence" value="ECO:0007669"/>
    <property type="project" value="InterPro"/>
</dbReference>
<keyword evidence="3" id="KW-0479">Metal-binding</keyword>
<feature type="binding site" evidence="3">
    <location>
        <position position="174"/>
    </location>
    <ligand>
        <name>a divalent metal cation</name>
        <dbReference type="ChEBI" id="CHEBI:60240"/>
        <label>2</label>
    </ligand>
</feature>
<accession>A0A6P1Y421</accession>
<dbReference type="PIRSF" id="PIRSF005902">
    <property type="entry name" value="DNase_TatD"/>
    <property type="match status" value="1"/>
</dbReference>
<reference evidence="4 5" key="1">
    <citation type="submission" date="2020-01" db="EMBL/GenBank/DDBJ databases">
        <title>Complete genome sequence of a human oral phylogroup 1 Treponema sp. strain ATCC 700766, originally isolated from periodontitis dental plaque.</title>
        <authorList>
            <person name="Chan Y."/>
            <person name="Huo Y.-B."/>
            <person name="Yu X.-L."/>
            <person name="Zeng H."/>
            <person name="Leung W.-K."/>
            <person name="Watt R.M."/>
        </authorList>
    </citation>
    <scope>NUCLEOTIDE SEQUENCE [LARGE SCALE GENOMIC DNA]</scope>
    <source>
        <strain evidence="4 5">OMZ 804</strain>
    </source>
</reference>
<feature type="binding site" evidence="3">
    <location>
        <position position="151"/>
    </location>
    <ligand>
        <name>a divalent metal cation</name>
        <dbReference type="ChEBI" id="CHEBI:60240"/>
        <label>2</label>
    </ligand>
</feature>
<evidence type="ECO:0000256" key="1">
    <source>
        <dbReference type="ARBA" id="ARBA00009275"/>
    </source>
</evidence>
<dbReference type="KEGG" id="trz:GWP43_12545"/>
<feature type="binding site" evidence="3">
    <location>
        <position position="8"/>
    </location>
    <ligand>
        <name>a divalent metal cation</name>
        <dbReference type="ChEBI" id="CHEBI:60240"/>
        <label>1</label>
    </ligand>
</feature>
<proteinExistence type="inferred from homology"/>
<comment type="similarity">
    <text evidence="1">Belongs to the metallo-dependent hydrolases superfamily. TatD-type hydrolase family.</text>
</comment>